<sequence length="249" mass="25375">MTVGFSTVTPVRLLDPAGASNDNLGTGKAAVSGDGQVIAAGAPYVDNMQSSSGAVVVWQRPPSGDFTTNVTTQKLIDPSGEASDYLGYGGVTLSNDGLVLAAASYQDDEQAFKAGSVLVWQRSSLSVNFSSPVKLVDPEGSSSENLGYHGLCLSANGLVLAVPVYKDDVNGASSGSVVVWVRPSTTTSFSAVTPMKLVDPNGKHSEQMGYGGVGLSADGHIIAVASPFYDGGATDTGKVIVAPLQEGTL</sequence>
<organism evidence="1">
    <name type="scientific">Palpitomonas bilix</name>
    <dbReference type="NCBI Taxonomy" id="652834"/>
    <lineage>
        <taxon>Eukaryota</taxon>
        <taxon>Eukaryota incertae sedis</taxon>
    </lineage>
</organism>
<proteinExistence type="predicted"/>
<dbReference type="PANTHER" id="PTHR36220">
    <property type="entry name" value="UNNAMED PRODUCT"/>
    <property type="match status" value="1"/>
</dbReference>
<dbReference type="EMBL" id="HBIB01021658">
    <property type="protein sequence ID" value="CAE0251849.1"/>
    <property type="molecule type" value="Transcribed_RNA"/>
</dbReference>
<reference evidence="1" key="1">
    <citation type="submission" date="2021-01" db="EMBL/GenBank/DDBJ databases">
        <authorList>
            <person name="Corre E."/>
            <person name="Pelletier E."/>
            <person name="Niang G."/>
            <person name="Scheremetjew M."/>
            <person name="Finn R."/>
            <person name="Kale V."/>
            <person name="Holt S."/>
            <person name="Cochrane G."/>
            <person name="Meng A."/>
            <person name="Brown T."/>
            <person name="Cohen L."/>
        </authorList>
    </citation>
    <scope>NUCLEOTIDE SEQUENCE</scope>
    <source>
        <strain evidence="1">NIES-2562</strain>
    </source>
</reference>
<accession>A0A7S3DB39</accession>
<evidence type="ECO:0000313" key="1">
    <source>
        <dbReference type="EMBL" id="CAE0251849.1"/>
    </source>
</evidence>
<protein>
    <submittedName>
        <fullName evidence="1">Uncharacterized protein</fullName>
    </submittedName>
</protein>
<dbReference type="SUPFAM" id="SSF82171">
    <property type="entry name" value="DPP6 N-terminal domain-like"/>
    <property type="match status" value="1"/>
</dbReference>
<dbReference type="AlphaFoldDB" id="A0A7S3DB39"/>
<name>A0A7S3DB39_9EUKA</name>
<dbReference type="PANTHER" id="PTHR36220:SF1">
    <property type="entry name" value="GAMMA TUBULIN COMPLEX COMPONENT C-TERMINAL DOMAIN-CONTAINING PROTEIN"/>
    <property type="match status" value="1"/>
</dbReference>
<gene>
    <name evidence="1" type="ORF">PBIL07802_LOCUS14074</name>
</gene>